<name>A0A9X2RDR7_9FLAO</name>
<dbReference type="EMBL" id="JANCNS010000003">
    <property type="protein sequence ID" value="MCP9200831.1"/>
    <property type="molecule type" value="Genomic_DNA"/>
</dbReference>
<accession>A0A9X2RDR7</accession>
<dbReference type="AlphaFoldDB" id="A0A9X2RDR7"/>
<dbReference type="Gene3D" id="2.30.110.10">
    <property type="entry name" value="Electron Transport, Fmn-binding Protein, Chain A"/>
    <property type="match status" value="1"/>
</dbReference>
<dbReference type="Proteomes" id="UP001155280">
    <property type="component" value="Unassembled WGS sequence"/>
</dbReference>
<gene>
    <name evidence="1" type="ORF">MKO06_13000</name>
</gene>
<dbReference type="InterPro" id="IPR012349">
    <property type="entry name" value="Split_barrel_FMN-bd"/>
</dbReference>
<evidence type="ECO:0000313" key="1">
    <source>
        <dbReference type="EMBL" id="MCP9200831.1"/>
    </source>
</evidence>
<protein>
    <submittedName>
        <fullName evidence="1">Pyridoxamine 5'-phosphate oxidase family protein</fullName>
    </submittedName>
</protein>
<proteinExistence type="predicted"/>
<comment type="caution">
    <text evidence="1">The sequence shown here is derived from an EMBL/GenBank/DDBJ whole genome shotgun (WGS) entry which is preliminary data.</text>
</comment>
<evidence type="ECO:0000313" key="2">
    <source>
        <dbReference type="Proteomes" id="UP001155280"/>
    </source>
</evidence>
<dbReference type="SUPFAM" id="SSF50475">
    <property type="entry name" value="FMN-binding split barrel"/>
    <property type="match status" value="1"/>
</dbReference>
<sequence length="149" mass="17373">MKNLTKEECLSLLKENYIGHLAYLNRGIPETLPITYFFDEKNNSIISYSGEGVKIKMMREKPQVSFQVEEIQNISEWRSVLLYGRFEELEAIDAKTKLHEFAEGVKNILRNKENIDLDYLNEFSSKVVTPANPIVYRINISDIKGRQRL</sequence>
<dbReference type="Pfam" id="PF12900">
    <property type="entry name" value="Pyridox_ox_2"/>
    <property type="match status" value="1"/>
</dbReference>
<keyword evidence="2" id="KW-1185">Reference proteome</keyword>
<dbReference type="RefSeq" id="WP_241552501.1">
    <property type="nucleotide sequence ID" value="NZ_JANCNS010000003.1"/>
</dbReference>
<reference evidence="1" key="1">
    <citation type="submission" date="2022-07" db="EMBL/GenBank/DDBJ databases">
        <title>Gramela sediminis sp. nov., isolated from deep-sea sediment of the Indian Ocean.</title>
        <authorList>
            <person name="Shi H."/>
        </authorList>
    </citation>
    <scope>NUCLEOTIDE SEQUENCE</scope>
    <source>
        <strain evidence="1">GC03-9</strain>
    </source>
</reference>
<dbReference type="InterPro" id="IPR024747">
    <property type="entry name" value="Pyridox_Oxase-rel"/>
</dbReference>
<organism evidence="1 2">
    <name type="scientific">Christiangramia oceanisediminis</name>
    <dbReference type="NCBI Taxonomy" id="2920386"/>
    <lineage>
        <taxon>Bacteria</taxon>
        <taxon>Pseudomonadati</taxon>
        <taxon>Bacteroidota</taxon>
        <taxon>Flavobacteriia</taxon>
        <taxon>Flavobacteriales</taxon>
        <taxon>Flavobacteriaceae</taxon>
        <taxon>Christiangramia</taxon>
    </lineage>
</organism>